<feature type="compositionally biased region" description="Polar residues" evidence="1">
    <location>
        <begin position="194"/>
        <end position="206"/>
    </location>
</feature>
<feature type="region of interest" description="Disordered" evidence="1">
    <location>
        <begin position="82"/>
        <end position="208"/>
    </location>
</feature>
<keyword evidence="3" id="KW-1185">Reference proteome</keyword>
<dbReference type="Proteomes" id="UP000800092">
    <property type="component" value="Unassembled WGS sequence"/>
</dbReference>
<feature type="region of interest" description="Disordered" evidence="1">
    <location>
        <begin position="221"/>
        <end position="245"/>
    </location>
</feature>
<proteinExistence type="predicted"/>
<evidence type="ECO:0000313" key="2">
    <source>
        <dbReference type="EMBL" id="KAF2233528.1"/>
    </source>
</evidence>
<feature type="compositionally biased region" description="Gly residues" evidence="1">
    <location>
        <begin position="136"/>
        <end position="148"/>
    </location>
</feature>
<dbReference type="OrthoDB" id="203279at2759"/>
<dbReference type="EMBL" id="ML991806">
    <property type="protein sequence ID" value="KAF2233528.1"/>
    <property type="molecule type" value="Genomic_DNA"/>
</dbReference>
<reference evidence="2" key="1">
    <citation type="journal article" date="2020" name="Stud. Mycol.">
        <title>101 Dothideomycetes genomes: a test case for predicting lifestyles and emergence of pathogens.</title>
        <authorList>
            <person name="Haridas S."/>
            <person name="Albert R."/>
            <person name="Binder M."/>
            <person name="Bloem J."/>
            <person name="Labutti K."/>
            <person name="Salamov A."/>
            <person name="Andreopoulos B."/>
            <person name="Baker S."/>
            <person name="Barry K."/>
            <person name="Bills G."/>
            <person name="Bluhm B."/>
            <person name="Cannon C."/>
            <person name="Castanera R."/>
            <person name="Culley D."/>
            <person name="Daum C."/>
            <person name="Ezra D."/>
            <person name="Gonzalez J."/>
            <person name="Henrissat B."/>
            <person name="Kuo A."/>
            <person name="Liang C."/>
            <person name="Lipzen A."/>
            <person name="Lutzoni F."/>
            <person name="Magnuson J."/>
            <person name="Mondo S."/>
            <person name="Nolan M."/>
            <person name="Ohm R."/>
            <person name="Pangilinan J."/>
            <person name="Park H.-J."/>
            <person name="Ramirez L."/>
            <person name="Alfaro M."/>
            <person name="Sun H."/>
            <person name="Tritt A."/>
            <person name="Yoshinaga Y."/>
            <person name="Zwiers L.-H."/>
            <person name="Turgeon B."/>
            <person name="Goodwin S."/>
            <person name="Spatafora J."/>
            <person name="Crous P."/>
            <person name="Grigoriev I."/>
        </authorList>
    </citation>
    <scope>NUCLEOTIDE SEQUENCE</scope>
    <source>
        <strain evidence="2">Tuck. ex Michener</strain>
    </source>
</reference>
<feature type="compositionally biased region" description="Polar residues" evidence="1">
    <location>
        <begin position="1"/>
        <end position="11"/>
    </location>
</feature>
<feature type="compositionally biased region" description="Basic and acidic residues" evidence="1">
    <location>
        <begin position="152"/>
        <end position="165"/>
    </location>
</feature>
<feature type="compositionally biased region" description="Polar residues" evidence="1">
    <location>
        <begin position="105"/>
        <end position="118"/>
    </location>
</feature>
<feature type="compositionally biased region" description="Basic and acidic residues" evidence="1">
    <location>
        <begin position="223"/>
        <end position="236"/>
    </location>
</feature>
<feature type="region of interest" description="Disordered" evidence="1">
    <location>
        <begin position="1"/>
        <end position="57"/>
    </location>
</feature>
<feature type="compositionally biased region" description="Basic and acidic residues" evidence="1">
    <location>
        <begin position="28"/>
        <end position="37"/>
    </location>
</feature>
<protein>
    <submittedName>
        <fullName evidence="2">Uncharacterized protein</fullName>
    </submittedName>
</protein>
<evidence type="ECO:0000313" key="3">
    <source>
        <dbReference type="Proteomes" id="UP000800092"/>
    </source>
</evidence>
<accession>A0A6A6H6S2</accession>
<evidence type="ECO:0000256" key="1">
    <source>
        <dbReference type="SAM" id="MobiDB-lite"/>
    </source>
</evidence>
<feature type="compositionally biased region" description="Gly residues" evidence="1">
    <location>
        <begin position="94"/>
        <end position="104"/>
    </location>
</feature>
<sequence length="245" mass="25093">MSNYSESFNSREGSDYQDSKVSSNYNEPENHGSDERAGGSSSYNTAAGGDRVGGFSESNYAVGPFVSSCIVPSAFLLRQTNSSEMPTIQEPGNYGSGTSSGPGFGNKTSGDSSETFGTDDTRFGSHGNTDSYSGGTDYGSGTTAGVGFGNKSARDGDYSQEHEVTRYGSGGETGAYAGGTEYGSGTTGGAGFGNKTSGSGGESNDSFAGKVMEKAGNMLHNESLAEKGREKREEKGFGQSGEGNV</sequence>
<feature type="compositionally biased region" description="Gly residues" evidence="1">
    <location>
        <begin position="168"/>
        <end position="192"/>
    </location>
</feature>
<organism evidence="2 3">
    <name type="scientific">Viridothelium virens</name>
    <name type="common">Speckled blister lichen</name>
    <name type="synonym">Trypethelium virens</name>
    <dbReference type="NCBI Taxonomy" id="1048519"/>
    <lineage>
        <taxon>Eukaryota</taxon>
        <taxon>Fungi</taxon>
        <taxon>Dikarya</taxon>
        <taxon>Ascomycota</taxon>
        <taxon>Pezizomycotina</taxon>
        <taxon>Dothideomycetes</taxon>
        <taxon>Dothideomycetes incertae sedis</taxon>
        <taxon>Trypetheliales</taxon>
        <taxon>Trypetheliaceae</taxon>
        <taxon>Viridothelium</taxon>
    </lineage>
</organism>
<name>A0A6A6H6S2_VIRVR</name>
<dbReference type="AlphaFoldDB" id="A0A6A6H6S2"/>
<gene>
    <name evidence="2" type="ORF">EV356DRAFT_533746</name>
</gene>